<dbReference type="SUPFAM" id="SSF48371">
    <property type="entry name" value="ARM repeat"/>
    <property type="match status" value="1"/>
</dbReference>
<keyword evidence="2" id="KW-0812">Transmembrane</keyword>
<dbReference type="AlphaFoldDB" id="A0A542ZLU7"/>
<dbReference type="RefSeq" id="WP_141789143.1">
    <property type="nucleotide sequence ID" value="NZ_BAAAKX010000001.1"/>
</dbReference>
<gene>
    <name evidence="3" type="ORF">FB474_2751</name>
</gene>
<proteinExistence type="predicted"/>
<reference evidence="3 4" key="1">
    <citation type="submission" date="2019-06" db="EMBL/GenBank/DDBJ databases">
        <title>Sequencing the genomes of 1000 actinobacteria strains.</title>
        <authorList>
            <person name="Klenk H.-P."/>
        </authorList>
    </citation>
    <scope>NUCLEOTIDE SEQUENCE [LARGE SCALE GENOMIC DNA]</scope>
    <source>
        <strain evidence="3 4">DSM 18082</strain>
    </source>
</reference>
<dbReference type="PANTHER" id="PTHR12697:SF5">
    <property type="entry name" value="DEOXYHYPUSINE HYDROXYLASE"/>
    <property type="match status" value="1"/>
</dbReference>
<evidence type="ECO:0000256" key="2">
    <source>
        <dbReference type="SAM" id="Phobius"/>
    </source>
</evidence>
<dbReference type="InterPro" id="IPR016024">
    <property type="entry name" value="ARM-type_fold"/>
</dbReference>
<feature type="transmembrane region" description="Helical" evidence="2">
    <location>
        <begin position="6"/>
        <end position="27"/>
    </location>
</feature>
<dbReference type="Proteomes" id="UP000319514">
    <property type="component" value="Unassembled WGS sequence"/>
</dbReference>
<dbReference type="SMART" id="SM00567">
    <property type="entry name" value="EZ_HEAT"/>
    <property type="match status" value="4"/>
</dbReference>
<dbReference type="OrthoDB" id="8912726at2"/>
<comment type="function">
    <text evidence="1">Catalyzes the hydroxylation of the N(6)-(4-aminobutyl)-L-lysine intermediate produced by deoxyhypusine synthase/DHPS on a critical lysine of the eukaryotic translation initiation factor 5A/eIF-5A. This is the second step of the post-translational modification of that lysine into an unusual amino acid residue named hypusine. Hypusination is unique to mature eIF-5A factor and is essential for its function.</text>
</comment>
<dbReference type="InterPro" id="IPR011989">
    <property type="entry name" value="ARM-like"/>
</dbReference>
<dbReference type="Gene3D" id="1.25.10.10">
    <property type="entry name" value="Leucine-rich Repeat Variant"/>
    <property type="match status" value="2"/>
</dbReference>
<keyword evidence="2" id="KW-1133">Transmembrane helix</keyword>
<dbReference type="EMBL" id="VFOQ01000001">
    <property type="protein sequence ID" value="TQL61343.1"/>
    <property type="molecule type" value="Genomic_DNA"/>
</dbReference>
<organism evidence="3 4">
    <name type="scientific">Oryzihumus leptocrescens</name>
    <dbReference type="NCBI Taxonomy" id="297536"/>
    <lineage>
        <taxon>Bacteria</taxon>
        <taxon>Bacillati</taxon>
        <taxon>Actinomycetota</taxon>
        <taxon>Actinomycetes</taxon>
        <taxon>Micrococcales</taxon>
        <taxon>Intrasporangiaceae</taxon>
        <taxon>Oryzihumus</taxon>
    </lineage>
</organism>
<evidence type="ECO:0000313" key="3">
    <source>
        <dbReference type="EMBL" id="TQL61343.1"/>
    </source>
</evidence>
<evidence type="ECO:0000313" key="4">
    <source>
        <dbReference type="Proteomes" id="UP000319514"/>
    </source>
</evidence>
<keyword evidence="4" id="KW-1185">Reference proteome</keyword>
<name>A0A542ZLU7_9MICO</name>
<evidence type="ECO:0000256" key="1">
    <source>
        <dbReference type="ARBA" id="ARBA00045876"/>
    </source>
</evidence>
<protein>
    <submittedName>
        <fullName evidence="3">HEAT repeat protein</fullName>
    </submittedName>
</protein>
<dbReference type="PANTHER" id="PTHR12697">
    <property type="entry name" value="PBS LYASE HEAT-LIKE PROTEIN"/>
    <property type="match status" value="1"/>
</dbReference>
<sequence length="360" mass="36724">MITQGLLIGVSLVVALTAVGLTVLVVVAKLARTHRERATEAALAPHRMPLLILGSGEDDDGAAMAHLLAVDHQAWRTVGPAVTAMLAKVRGEPVEDLVLVLREHGDVDRALAELGSRSVVTRARAAYLLGLVRDRSHVPHLLPLLRDRSAEVRLVAVRALGAIGDPVAAGDVLRALHSVRGHVGVPAFLAAEALLSLGTGGAAALREGLDSDDPTVRNAAALVSGHGTFVSSAPRLRELVDADPDPEVRATAAAALGLVGGADDVPTLARHTAAGEPVELRRTCAAALGEVGHPLAADTLAGLLADPDRRLAQIAADALVQLGPTGIGQLTGVPDGTPAAPAARGALQLARLRAGEGAMA</sequence>
<comment type="caution">
    <text evidence="3">The sequence shown here is derived from an EMBL/GenBank/DDBJ whole genome shotgun (WGS) entry which is preliminary data.</text>
</comment>
<dbReference type="Pfam" id="PF13646">
    <property type="entry name" value="HEAT_2"/>
    <property type="match status" value="2"/>
</dbReference>
<keyword evidence="2" id="KW-0472">Membrane</keyword>
<dbReference type="InterPro" id="IPR021133">
    <property type="entry name" value="HEAT_type_2"/>
</dbReference>
<accession>A0A542ZLU7</accession>
<dbReference type="InterPro" id="IPR004155">
    <property type="entry name" value="PBS_lyase_HEAT"/>
</dbReference>
<dbReference type="GO" id="GO:0016491">
    <property type="term" value="F:oxidoreductase activity"/>
    <property type="evidence" value="ECO:0007669"/>
    <property type="project" value="TreeGrafter"/>
</dbReference>
<dbReference type="PROSITE" id="PS50077">
    <property type="entry name" value="HEAT_REPEAT"/>
    <property type="match status" value="1"/>
</dbReference>